<evidence type="ECO:0000259" key="1">
    <source>
        <dbReference type="Pfam" id="PF01979"/>
    </source>
</evidence>
<sequence length="94" mass="10208">MKLALGTDAGTFMNPLKDTAKELTELSKAGASNYQALRAAGLGSAELLKIDQDYGSLEVGKYADFLVLKDNPLKDVSAVEQADKQVYQHGERKF</sequence>
<dbReference type="Gene3D" id="2.30.40.10">
    <property type="entry name" value="Urease, subunit C, domain 1"/>
    <property type="match status" value="1"/>
</dbReference>
<dbReference type="AlphaFoldDB" id="A0A9W3SMC9"/>
<dbReference type="PANTHER" id="PTHR43135">
    <property type="entry name" value="ALPHA-D-RIBOSE 1-METHYLPHOSPHONATE 5-TRIPHOSPHATE DIPHOSPHATASE"/>
    <property type="match status" value="1"/>
</dbReference>
<evidence type="ECO:0000313" key="3">
    <source>
        <dbReference type="Proteomes" id="UP000094691"/>
    </source>
</evidence>
<organism evidence="2 3">
    <name type="scientific">Lactobacillus johnsonii</name>
    <dbReference type="NCBI Taxonomy" id="33959"/>
    <lineage>
        <taxon>Bacteria</taxon>
        <taxon>Bacillati</taxon>
        <taxon>Bacillota</taxon>
        <taxon>Bacilli</taxon>
        <taxon>Lactobacillales</taxon>
        <taxon>Lactobacillaceae</taxon>
        <taxon>Lactobacillus</taxon>
    </lineage>
</organism>
<dbReference type="Gene3D" id="3.20.20.140">
    <property type="entry name" value="Metal-dependent hydrolases"/>
    <property type="match status" value="1"/>
</dbReference>
<dbReference type="InterPro" id="IPR032466">
    <property type="entry name" value="Metal_Hydrolase"/>
</dbReference>
<proteinExistence type="predicted"/>
<accession>A0A9W3SMC9</accession>
<evidence type="ECO:0000313" key="2">
    <source>
        <dbReference type="EMBL" id="AOG26260.1"/>
    </source>
</evidence>
<dbReference type="GO" id="GO:0016810">
    <property type="term" value="F:hydrolase activity, acting on carbon-nitrogen (but not peptide) bonds"/>
    <property type="evidence" value="ECO:0007669"/>
    <property type="project" value="InterPro"/>
</dbReference>
<dbReference type="InterPro" id="IPR006680">
    <property type="entry name" value="Amidohydro-rel"/>
</dbReference>
<dbReference type="InterPro" id="IPR051781">
    <property type="entry name" value="Metallo-dep_Hydrolase"/>
</dbReference>
<feature type="domain" description="Amidohydrolase-related" evidence="1">
    <location>
        <begin position="2"/>
        <end position="81"/>
    </location>
</feature>
<gene>
    <name evidence="2" type="ORF">BBP16_05180</name>
</gene>
<dbReference type="EMBL" id="CP016400">
    <property type="protein sequence ID" value="AOG26260.1"/>
    <property type="molecule type" value="Genomic_DNA"/>
</dbReference>
<dbReference type="SUPFAM" id="SSF51556">
    <property type="entry name" value="Metallo-dependent hydrolases"/>
    <property type="match status" value="1"/>
</dbReference>
<reference evidence="2 3" key="1">
    <citation type="submission" date="2016-07" db="EMBL/GenBank/DDBJ databases">
        <title>Genome sequencing project for further understanding the molecular mechanisms of preventing non-alcoholic fatty liver disease.</title>
        <authorList>
            <person name="Wang H."/>
        </authorList>
    </citation>
    <scope>NUCLEOTIDE SEQUENCE [LARGE SCALE GENOMIC DNA]</scope>
    <source>
        <strain evidence="2 3">BS15</strain>
    </source>
</reference>
<name>A0A9W3SMC9_LACJH</name>
<dbReference type="InterPro" id="IPR011059">
    <property type="entry name" value="Metal-dep_hydrolase_composite"/>
</dbReference>
<dbReference type="Pfam" id="PF01979">
    <property type="entry name" value="Amidohydro_1"/>
    <property type="match status" value="1"/>
</dbReference>
<dbReference type="PANTHER" id="PTHR43135:SF3">
    <property type="entry name" value="ALPHA-D-RIBOSE 1-METHYLPHOSPHONATE 5-TRIPHOSPHATE DIPHOSPHATASE"/>
    <property type="match status" value="1"/>
</dbReference>
<dbReference type="Proteomes" id="UP000094691">
    <property type="component" value="Chromosome"/>
</dbReference>
<protein>
    <recommendedName>
        <fullName evidence="1">Amidohydrolase-related domain-containing protein</fullName>
    </recommendedName>
</protein>